<comment type="caution">
    <text evidence="2">The sequence shown here is derived from an EMBL/GenBank/DDBJ whole genome shotgun (WGS) entry which is preliminary data.</text>
</comment>
<keyword evidence="1" id="KW-0732">Signal</keyword>
<feature type="chain" id="PRO_5006131933" description="VWFA domain-containing protein" evidence="1">
    <location>
        <begin position="30"/>
        <end position="251"/>
    </location>
</feature>
<feature type="signal peptide" evidence="1">
    <location>
        <begin position="1"/>
        <end position="29"/>
    </location>
</feature>
<evidence type="ECO:0008006" key="4">
    <source>
        <dbReference type="Google" id="ProtNLM"/>
    </source>
</evidence>
<dbReference type="Proteomes" id="UP000048984">
    <property type="component" value="Unassembled WGS sequence"/>
</dbReference>
<dbReference type="InterPro" id="IPR010607">
    <property type="entry name" value="DUF1194"/>
</dbReference>
<protein>
    <recommendedName>
        <fullName evidence="4">VWFA domain-containing protein</fullName>
    </recommendedName>
</protein>
<evidence type="ECO:0000256" key="1">
    <source>
        <dbReference type="SAM" id="SignalP"/>
    </source>
</evidence>
<dbReference type="AlphaFoldDB" id="A0A0P6VYJ5"/>
<dbReference type="SUPFAM" id="SSF53300">
    <property type="entry name" value="vWA-like"/>
    <property type="match status" value="1"/>
</dbReference>
<reference evidence="2 3" key="2">
    <citation type="submission" date="2015-10" db="EMBL/GenBank/DDBJ databases">
        <title>Draft Genome Sequence of Prosthecomicrobium hirschii ATCC 27832.</title>
        <authorList>
            <person name="Daniel J."/>
            <person name="Givan S.A."/>
            <person name="Brun Y.V."/>
            <person name="Brown P.J."/>
        </authorList>
    </citation>
    <scope>NUCLEOTIDE SEQUENCE [LARGE SCALE GENOMIC DNA]</scope>
    <source>
        <strain evidence="2 3">16</strain>
    </source>
</reference>
<organism evidence="2 3">
    <name type="scientific">Prosthecodimorpha hirschii</name>
    <dbReference type="NCBI Taxonomy" id="665126"/>
    <lineage>
        <taxon>Bacteria</taxon>
        <taxon>Pseudomonadati</taxon>
        <taxon>Pseudomonadota</taxon>
        <taxon>Alphaproteobacteria</taxon>
        <taxon>Hyphomicrobiales</taxon>
        <taxon>Ancalomicrobiaceae</taxon>
        <taxon>Prosthecodimorpha</taxon>
    </lineage>
</organism>
<dbReference type="InterPro" id="IPR036465">
    <property type="entry name" value="vWFA_dom_sf"/>
</dbReference>
<evidence type="ECO:0000313" key="3">
    <source>
        <dbReference type="Proteomes" id="UP000048984"/>
    </source>
</evidence>
<accession>A0A0P6VYJ5</accession>
<dbReference type="Pfam" id="PF06707">
    <property type="entry name" value="DUF1194"/>
    <property type="match status" value="1"/>
</dbReference>
<dbReference type="EMBL" id="LJYW01000001">
    <property type="protein sequence ID" value="KPL51831.1"/>
    <property type="molecule type" value="Genomic_DNA"/>
</dbReference>
<evidence type="ECO:0000313" key="2">
    <source>
        <dbReference type="EMBL" id="KPL51831.1"/>
    </source>
</evidence>
<proteinExistence type="predicted"/>
<name>A0A0P6VYJ5_9HYPH</name>
<gene>
    <name evidence="2" type="ORF">ABB55_05965</name>
</gene>
<sequence length="251" mass="26530">MRRTAMIARALTIAALLATALAFWTPGVAAEEVDLELVLAADGSGSIDADELALQRKGYADALTSPEVQRAIRSGVIGKIAVAYIEWGGPASQHVIVDWQVIGDPAAAADFAAKLIARPRAAFGYNSISNAIDFSVRMIETNAIDGRQKVVDVSADGPNIGGRDIQAARDDAVAKGVTINGLVIARPGGQIRRVAGEPLTEHFRRDVIGGPGAFIVTVDETTSFPEAVRRKLVMEIADGLERGRTRFATAD</sequence>
<keyword evidence="3" id="KW-1185">Reference proteome</keyword>
<reference evidence="2 3" key="1">
    <citation type="submission" date="2015-09" db="EMBL/GenBank/DDBJ databases">
        <authorList>
            <person name="Jackson K.R."/>
            <person name="Lunt B.L."/>
            <person name="Fisher J.N.B."/>
            <person name="Gardner A.V."/>
            <person name="Bailey M.E."/>
            <person name="Deus L.M."/>
            <person name="Earl A.S."/>
            <person name="Gibby P.D."/>
            <person name="Hartmann K.A."/>
            <person name="Liu J.E."/>
            <person name="Manci A.M."/>
            <person name="Nielsen D.A."/>
            <person name="Solomon M.B."/>
            <person name="Breakwell D.P."/>
            <person name="Burnett S.H."/>
            <person name="Grose J.H."/>
        </authorList>
    </citation>
    <scope>NUCLEOTIDE SEQUENCE [LARGE SCALE GENOMIC DNA]</scope>
    <source>
        <strain evidence="2 3">16</strain>
    </source>
</reference>
<dbReference type="STRING" id="665126.ABB55_05965"/>
<dbReference type="Gene3D" id="3.40.50.410">
    <property type="entry name" value="von Willebrand factor, type A domain"/>
    <property type="match status" value="1"/>
</dbReference>